<dbReference type="Gene3D" id="1.10.150.240">
    <property type="entry name" value="Putative phosphatase, domain 2"/>
    <property type="match status" value="1"/>
</dbReference>
<reference evidence="1 2" key="1">
    <citation type="submission" date="2017-11" db="EMBL/GenBank/DDBJ databases">
        <title>Evolution of Phototrophy in the Chloroflexi Phylum Driven by Horizontal Gene Transfer.</title>
        <authorList>
            <person name="Ward L.M."/>
            <person name="Hemp J."/>
            <person name="Shih P.M."/>
            <person name="Mcglynn S.E."/>
            <person name="Fischer W."/>
        </authorList>
    </citation>
    <scope>NUCLEOTIDE SEQUENCE [LARGE SCALE GENOMIC DNA]</scope>
    <source>
        <strain evidence="1">CP2_2F</strain>
    </source>
</reference>
<dbReference type="InterPro" id="IPR023198">
    <property type="entry name" value="PGP-like_dom2"/>
</dbReference>
<evidence type="ECO:0000313" key="2">
    <source>
        <dbReference type="Proteomes" id="UP000228921"/>
    </source>
</evidence>
<proteinExistence type="predicted"/>
<gene>
    <name evidence="1" type="ORF">CUN51_02450</name>
</gene>
<organism evidence="1 2">
    <name type="scientific">Candidatus Thermofonsia Clade 1 bacterium</name>
    <dbReference type="NCBI Taxonomy" id="2364210"/>
    <lineage>
        <taxon>Bacteria</taxon>
        <taxon>Bacillati</taxon>
        <taxon>Chloroflexota</taxon>
        <taxon>Candidatus Thermofontia</taxon>
        <taxon>Candidatus Thermofonsia Clade 1</taxon>
    </lineage>
</organism>
<dbReference type="Pfam" id="PF00702">
    <property type="entry name" value="Hydrolase"/>
    <property type="match status" value="1"/>
</dbReference>
<dbReference type="Gene3D" id="3.40.50.1000">
    <property type="entry name" value="HAD superfamily/HAD-like"/>
    <property type="match status" value="1"/>
</dbReference>
<dbReference type="InterPro" id="IPR023214">
    <property type="entry name" value="HAD_sf"/>
</dbReference>
<protein>
    <submittedName>
        <fullName evidence="1">Haloacid dehalogenase</fullName>
    </submittedName>
</protein>
<dbReference type="AlphaFoldDB" id="A0A2M8P2N7"/>
<dbReference type="InterPro" id="IPR036412">
    <property type="entry name" value="HAD-like_sf"/>
</dbReference>
<dbReference type="NCBIfam" id="TIGR01509">
    <property type="entry name" value="HAD-SF-IA-v3"/>
    <property type="match status" value="1"/>
</dbReference>
<evidence type="ECO:0000313" key="1">
    <source>
        <dbReference type="EMBL" id="PJF31823.1"/>
    </source>
</evidence>
<dbReference type="InterPro" id="IPR006439">
    <property type="entry name" value="HAD-SF_hydro_IA"/>
</dbReference>
<dbReference type="PANTHER" id="PTHR18901">
    <property type="entry name" value="2-DEOXYGLUCOSE-6-PHOSPHATE PHOSPHATASE 2"/>
    <property type="match status" value="1"/>
</dbReference>
<dbReference type="EMBL" id="PGTK01000002">
    <property type="protein sequence ID" value="PJF31823.1"/>
    <property type="molecule type" value="Genomic_DNA"/>
</dbReference>
<dbReference type="SUPFAM" id="SSF56784">
    <property type="entry name" value="HAD-like"/>
    <property type="match status" value="1"/>
</dbReference>
<dbReference type="Proteomes" id="UP000228921">
    <property type="component" value="Unassembled WGS sequence"/>
</dbReference>
<name>A0A2M8P2N7_9CHLR</name>
<dbReference type="SFLD" id="SFLDG01135">
    <property type="entry name" value="C1.5.6:_HAD__Beta-PGM__Phospha"/>
    <property type="match status" value="1"/>
</dbReference>
<dbReference type="SFLD" id="SFLDG01129">
    <property type="entry name" value="C1.5:_HAD__Beta-PGM__Phosphata"/>
    <property type="match status" value="1"/>
</dbReference>
<sequence length="229" mass="25397">MLKGLFVAVDAIIFDFDGTIIDTESADFQAWKAVFDRHGVPLTVELWRQRVGKVVHNGAQGVFMPDQYFAQVKGYPLSPEELRAQEAHYLQLCQNLDLLAGVREMLEAAKAAGVGLGLASNSDRAWVEHWARWYRVWDYFTCVVTRDDVPNAKPAPDMYLRAAECLGVPPERCVAIEDSPTGMQAVIAAGIRCIAVPNWLTVHLGQPEGVALTLNSLAELPFEALRARF</sequence>
<dbReference type="SFLD" id="SFLDS00003">
    <property type="entry name" value="Haloacid_Dehalogenase"/>
    <property type="match status" value="1"/>
</dbReference>
<accession>A0A2M8P2N7</accession>
<comment type="caution">
    <text evidence="1">The sequence shown here is derived from an EMBL/GenBank/DDBJ whole genome shotgun (WGS) entry which is preliminary data.</text>
</comment>
<dbReference type="PANTHER" id="PTHR18901:SF38">
    <property type="entry name" value="PSEUDOURIDINE-5'-PHOSPHATASE"/>
    <property type="match status" value="1"/>
</dbReference>
<dbReference type="PRINTS" id="PR00413">
    <property type="entry name" value="HADHALOGNASE"/>
</dbReference>